<keyword evidence="6" id="KW-0851">Voltage-gated channel</keyword>
<feature type="domain" description="Potassium channel tetramerisation-type BTB" evidence="14">
    <location>
        <begin position="89"/>
        <end position="175"/>
    </location>
</feature>
<keyword evidence="16" id="KW-1185">Reference proteome</keyword>
<dbReference type="Pfam" id="PF02214">
    <property type="entry name" value="BTB_2"/>
    <property type="match status" value="1"/>
</dbReference>
<keyword evidence="8 12" id="KW-1133">Transmembrane helix</keyword>
<evidence type="ECO:0000256" key="10">
    <source>
        <dbReference type="ARBA" id="ARBA00023136"/>
    </source>
</evidence>
<name>A0A7M5VGF2_9CNID</name>
<dbReference type="InterPro" id="IPR028325">
    <property type="entry name" value="VG_K_chnl"/>
</dbReference>
<dbReference type="OrthoDB" id="415460at2759"/>
<keyword evidence="9" id="KW-0406">Ion transport</keyword>
<dbReference type="Gene3D" id="3.30.710.10">
    <property type="entry name" value="Potassium Channel Kv1.1, Chain A"/>
    <property type="match status" value="1"/>
</dbReference>
<evidence type="ECO:0000256" key="9">
    <source>
        <dbReference type="ARBA" id="ARBA00023065"/>
    </source>
</evidence>
<keyword evidence="5" id="KW-0631">Potassium channel</keyword>
<dbReference type="PRINTS" id="PR00169">
    <property type="entry name" value="KCHANNEL"/>
</dbReference>
<dbReference type="GO" id="GO:0001508">
    <property type="term" value="P:action potential"/>
    <property type="evidence" value="ECO:0007669"/>
    <property type="project" value="TreeGrafter"/>
</dbReference>
<dbReference type="PANTHER" id="PTHR11537">
    <property type="entry name" value="VOLTAGE-GATED POTASSIUM CHANNEL"/>
    <property type="match status" value="1"/>
</dbReference>
<evidence type="ECO:0000256" key="8">
    <source>
        <dbReference type="ARBA" id="ARBA00022989"/>
    </source>
</evidence>
<dbReference type="Gene3D" id="1.20.120.350">
    <property type="entry name" value="Voltage-gated potassium channels. Chain C"/>
    <property type="match status" value="1"/>
</dbReference>
<evidence type="ECO:0000256" key="7">
    <source>
        <dbReference type="ARBA" id="ARBA00022958"/>
    </source>
</evidence>
<evidence type="ECO:0000259" key="14">
    <source>
        <dbReference type="Pfam" id="PF02214"/>
    </source>
</evidence>
<feature type="transmembrane region" description="Helical" evidence="12">
    <location>
        <begin position="347"/>
        <end position="368"/>
    </location>
</feature>
<reference evidence="15" key="1">
    <citation type="submission" date="2021-01" db="UniProtKB">
        <authorList>
            <consortium name="EnsemblMetazoa"/>
        </authorList>
    </citation>
    <scope>IDENTIFICATION</scope>
</reference>
<protein>
    <submittedName>
        <fullName evidence="15">Uncharacterized protein</fullName>
    </submittedName>
</protein>
<dbReference type="SUPFAM" id="SSF81324">
    <property type="entry name" value="Voltage-gated potassium channels"/>
    <property type="match status" value="1"/>
</dbReference>
<dbReference type="InterPro" id="IPR003131">
    <property type="entry name" value="T1-type_BTB"/>
</dbReference>
<accession>A0A7M5VGF2</accession>
<proteinExistence type="predicted"/>
<dbReference type="PRINTS" id="PR01491">
    <property type="entry name" value="KVCHANNEL"/>
</dbReference>
<dbReference type="AlphaFoldDB" id="A0A7M5VGF2"/>
<dbReference type="InterPro" id="IPR027359">
    <property type="entry name" value="Volt_channel_dom_sf"/>
</dbReference>
<dbReference type="RefSeq" id="XP_066933636.1">
    <property type="nucleotide sequence ID" value="XM_067077535.1"/>
</dbReference>
<evidence type="ECO:0000256" key="1">
    <source>
        <dbReference type="ARBA" id="ARBA00004141"/>
    </source>
</evidence>
<feature type="transmembrane region" description="Helical" evidence="12">
    <location>
        <begin position="250"/>
        <end position="272"/>
    </location>
</feature>
<feature type="transmembrane region" description="Helical" evidence="12">
    <location>
        <begin position="214"/>
        <end position="238"/>
    </location>
</feature>
<organism evidence="15 16">
    <name type="scientific">Clytia hemisphaerica</name>
    <dbReference type="NCBI Taxonomy" id="252671"/>
    <lineage>
        <taxon>Eukaryota</taxon>
        <taxon>Metazoa</taxon>
        <taxon>Cnidaria</taxon>
        <taxon>Hydrozoa</taxon>
        <taxon>Hydroidolina</taxon>
        <taxon>Leptothecata</taxon>
        <taxon>Obeliida</taxon>
        <taxon>Clytiidae</taxon>
        <taxon>Clytia</taxon>
    </lineage>
</organism>
<keyword evidence="2" id="KW-0813">Transport</keyword>
<evidence type="ECO:0000256" key="12">
    <source>
        <dbReference type="SAM" id="Phobius"/>
    </source>
</evidence>
<keyword evidence="11" id="KW-0407">Ion channel</keyword>
<dbReference type="PRINTS" id="PR01496">
    <property type="entry name" value="SHAKERCHANEL"/>
</dbReference>
<dbReference type="Pfam" id="PF00520">
    <property type="entry name" value="Ion_trans"/>
    <property type="match status" value="1"/>
</dbReference>
<dbReference type="GO" id="GO:0008076">
    <property type="term" value="C:voltage-gated potassium channel complex"/>
    <property type="evidence" value="ECO:0007669"/>
    <property type="project" value="InterPro"/>
</dbReference>
<dbReference type="GO" id="GO:0051260">
    <property type="term" value="P:protein homooligomerization"/>
    <property type="evidence" value="ECO:0007669"/>
    <property type="project" value="InterPro"/>
</dbReference>
<evidence type="ECO:0000313" key="16">
    <source>
        <dbReference type="Proteomes" id="UP000594262"/>
    </source>
</evidence>
<dbReference type="InterPro" id="IPR003972">
    <property type="entry name" value="K_chnl_volt-dep_Kv1"/>
</dbReference>
<dbReference type="Proteomes" id="UP000594262">
    <property type="component" value="Unplaced"/>
</dbReference>
<dbReference type="Gene3D" id="1.10.287.70">
    <property type="match status" value="1"/>
</dbReference>
<evidence type="ECO:0000256" key="4">
    <source>
        <dbReference type="ARBA" id="ARBA00022692"/>
    </source>
</evidence>
<dbReference type="InterPro" id="IPR011333">
    <property type="entry name" value="SKP1/BTB/POZ_sf"/>
</dbReference>
<dbReference type="InterPro" id="IPR003968">
    <property type="entry name" value="K_chnl_volt-dep_Kv"/>
</dbReference>
<evidence type="ECO:0000313" key="15">
    <source>
        <dbReference type="EnsemblMetazoa" id="CLYHEMP010744.1"/>
    </source>
</evidence>
<dbReference type="GO" id="GO:0005249">
    <property type="term" value="F:voltage-gated potassium channel activity"/>
    <property type="evidence" value="ECO:0007669"/>
    <property type="project" value="InterPro"/>
</dbReference>
<feature type="domain" description="Ion transport" evidence="13">
    <location>
        <begin position="216"/>
        <end position="436"/>
    </location>
</feature>
<keyword evidence="10 12" id="KW-0472">Membrane</keyword>
<keyword evidence="4 12" id="KW-0812">Transmembrane</keyword>
<evidence type="ECO:0000256" key="2">
    <source>
        <dbReference type="ARBA" id="ARBA00022448"/>
    </source>
</evidence>
<keyword evidence="7" id="KW-0630">Potassium</keyword>
<evidence type="ECO:0000256" key="6">
    <source>
        <dbReference type="ARBA" id="ARBA00022882"/>
    </source>
</evidence>
<sequence>MLDLTVQDQTSNLIGNENKSMSAVSNCKVNAVEEKDNADKIIEEKLDESIEIIGESMQNSNVHMSTELVSESTEHVSESTENLPHSERILLNVSGSRYETYVETLERFPTTLLGDLRKRQKFYSNGEYYFDRNRVVFDSILFFYQSFGRLTRPSNVPMSIFENECRYFDLPDEAIVSMKTKEGFLLDIGDLKPARTRRQKIWYIIQYPESSKNAMVFSIVSIIISTISVFLGFIESIPSVQKSSAENQQFLFIVDFLVTLWFVIEITVSILAAPISRTIRRPMTYIDFIGSYPYLFFLMSTGVNDFPVIKFCRICRLFKLMRLFRIFTSSKRTETLTRILASSLPELFLLFLCLMIIVFLGASLIYMIESRVPGSQFTSVPACSWWALQTVVVLGYGDLVPETPEGKLLASVFMICGVTTISLPVLSVASKFLKIYEVNL</sequence>
<dbReference type="EnsemblMetazoa" id="CLYHEMT010744.1">
    <property type="protein sequence ID" value="CLYHEMP010744.1"/>
    <property type="gene ID" value="CLYHEMG010744"/>
</dbReference>
<comment type="subcellular location">
    <subcellularLocation>
        <location evidence="1">Membrane</location>
        <topology evidence="1">Multi-pass membrane protein</topology>
    </subcellularLocation>
</comment>
<evidence type="ECO:0000256" key="3">
    <source>
        <dbReference type="ARBA" id="ARBA00022538"/>
    </source>
</evidence>
<feature type="transmembrane region" description="Helical" evidence="12">
    <location>
        <begin position="408"/>
        <end position="429"/>
    </location>
</feature>
<evidence type="ECO:0000259" key="13">
    <source>
        <dbReference type="Pfam" id="PF00520"/>
    </source>
</evidence>
<dbReference type="InterPro" id="IPR005821">
    <property type="entry name" value="Ion_trans_dom"/>
</dbReference>
<evidence type="ECO:0000256" key="5">
    <source>
        <dbReference type="ARBA" id="ARBA00022826"/>
    </source>
</evidence>
<keyword evidence="3" id="KW-0633">Potassium transport</keyword>
<dbReference type="PANTHER" id="PTHR11537:SF254">
    <property type="entry name" value="POTASSIUM VOLTAGE-GATED CHANNEL PROTEIN SHAB"/>
    <property type="match status" value="1"/>
</dbReference>
<dbReference type="GeneID" id="136821303"/>
<evidence type="ECO:0000256" key="11">
    <source>
        <dbReference type="ARBA" id="ARBA00023303"/>
    </source>
</evidence>
<dbReference type="SUPFAM" id="SSF54695">
    <property type="entry name" value="POZ domain"/>
    <property type="match status" value="1"/>
</dbReference>